<dbReference type="Proteomes" id="UP001519460">
    <property type="component" value="Unassembled WGS sequence"/>
</dbReference>
<protein>
    <submittedName>
        <fullName evidence="2">Uncharacterized protein</fullName>
    </submittedName>
</protein>
<keyword evidence="3" id="KW-1185">Reference proteome</keyword>
<evidence type="ECO:0000256" key="1">
    <source>
        <dbReference type="SAM" id="MobiDB-lite"/>
    </source>
</evidence>
<proteinExistence type="predicted"/>
<dbReference type="EMBL" id="JACVVK020000045">
    <property type="protein sequence ID" value="KAK7499187.1"/>
    <property type="molecule type" value="Genomic_DNA"/>
</dbReference>
<sequence length="88" mass="9804">MIFKYQAYSYTCHGDCIMSSDLNLYLKTPIQPAPGPMSTQTDQRKKPFTMEAVASMSGSLMERKPALQFPEESSPPTSELKSWPSHSG</sequence>
<name>A0ABD0LI00_9CAEN</name>
<accession>A0ABD0LI00</accession>
<feature type="region of interest" description="Disordered" evidence="1">
    <location>
        <begin position="58"/>
        <end position="88"/>
    </location>
</feature>
<dbReference type="AlphaFoldDB" id="A0ABD0LI00"/>
<organism evidence="2 3">
    <name type="scientific">Batillaria attramentaria</name>
    <dbReference type="NCBI Taxonomy" id="370345"/>
    <lineage>
        <taxon>Eukaryota</taxon>
        <taxon>Metazoa</taxon>
        <taxon>Spiralia</taxon>
        <taxon>Lophotrochozoa</taxon>
        <taxon>Mollusca</taxon>
        <taxon>Gastropoda</taxon>
        <taxon>Caenogastropoda</taxon>
        <taxon>Sorbeoconcha</taxon>
        <taxon>Cerithioidea</taxon>
        <taxon>Batillariidae</taxon>
        <taxon>Batillaria</taxon>
    </lineage>
</organism>
<feature type="compositionally biased region" description="Polar residues" evidence="1">
    <location>
        <begin position="74"/>
        <end position="88"/>
    </location>
</feature>
<gene>
    <name evidence="2" type="ORF">BaRGS_00009447</name>
</gene>
<evidence type="ECO:0000313" key="2">
    <source>
        <dbReference type="EMBL" id="KAK7499187.1"/>
    </source>
</evidence>
<reference evidence="2 3" key="1">
    <citation type="journal article" date="2023" name="Sci. Data">
        <title>Genome assembly of the Korean intertidal mud-creeper Batillaria attramentaria.</title>
        <authorList>
            <person name="Patra A.K."/>
            <person name="Ho P.T."/>
            <person name="Jun S."/>
            <person name="Lee S.J."/>
            <person name="Kim Y."/>
            <person name="Won Y.J."/>
        </authorList>
    </citation>
    <scope>NUCLEOTIDE SEQUENCE [LARGE SCALE GENOMIC DNA]</scope>
    <source>
        <strain evidence="2">Wonlab-2016</strain>
    </source>
</reference>
<comment type="caution">
    <text evidence="2">The sequence shown here is derived from an EMBL/GenBank/DDBJ whole genome shotgun (WGS) entry which is preliminary data.</text>
</comment>
<evidence type="ECO:0000313" key="3">
    <source>
        <dbReference type="Proteomes" id="UP001519460"/>
    </source>
</evidence>